<organism evidence="1 2">
    <name type="scientific">Nephila pilipes</name>
    <name type="common">Giant wood spider</name>
    <name type="synonym">Nephila maculata</name>
    <dbReference type="NCBI Taxonomy" id="299642"/>
    <lineage>
        <taxon>Eukaryota</taxon>
        <taxon>Metazoa</taxon>
        <taxon>Ecdysozoa</taxon>
        <taxon>Arthropoda</taxon>
        <taxon>Chelicerata</taxon>
        <taxon>Arachnida</taxon>
        <taxon>Araneae</taxon>
        <taxon>Araneomorphae</taxon>
        <taxon>Entelegynae</taxon>
        <taxon>Araneoidea</taxon>
        <taxon>Nephilidae</taxon>
        <taxon>Nephila</taxon>
    </lineage>
</organism>
<comment type="caution">
    <text evidence="1">The sequence shown here is derived from an EMBL/GenBank/DDBJ whole genome shotgun (WGS) entry which is preliminary data.</text>
</comment>
<proteinExistence type="predicted"/>
<evidence type="ECO:0000313" key="2">
    <source>
        <dbReference type="Proteomes" id="UP000887013"/>
    </source>
</evidence>
<protein>
    <submittedName>
        <fullName evidence="1">Uncharacterized protein</fullName>
    </submittedName>
</protein>
<keyword evidence="2" id="KW-1185">Reference proteome</keyword>
<dbReference type="AlphaFoldDB" id="A0A8X6UDV8"/>
<reference evidence="1" key="1">
    <citation type="submission" date="2020-08" db="EMBL/GenBank/DDBJ databases">
        <title>Multicomponent nature underlies the extraordinary mechanical properties of spider dragline silk.</title>
        <authorList>
            <person name="Kono N."/>
            <person name="Nakamura H."/>
            <person name="Mori M."/>
            <person name="Yoshida Y."/>
            <person name="Ohtoshi R."/>
            <person name="Malay A.D."/>
            <person name="Moran D.A.P."/>
            <person name="Tomita M."/>
            <person name="Numata K."/>
            <person name="Arakawa K."/>
        </authorList>
    </citation>
    <scope>NUCLEOTIDE SEQUENCE</scope>
</reference>
<dbReference type="EMBL" id="BMAW01027925">
    <property type="protein sequence ID" value="GFU04637.1"/>
    <property type="molecule type" value="Genomic_DNA"/>
</dbReference>
<accession>A0A8X6UDV8</accession>
<evidence type="ECO:0000313" key="1">
    <source>
        <dbReference type="EMBL" id="GFU04637.1"/>
    </source>
</evidence>
<dbReference type="Proteomes" id="UP000887013">
    <property type="component" value="Unassembled WGS sequence"/>
</dbReference>
<sequence>MTGKGSTSNQSCLITVAFDCLGSRNFQWNDCGHFLSSPFHVSNEAGPLVCSYGNQTQRTYGGDLNDRYGDLYRGASLSHRISSPELLKWCYLVAPACPLDSV</sequence>
<gene>
    <name evidence="1" type="ORF">NPIL_489961</name>
</gene>
<name>A0A8X6UDV8_NEPPI</name>